<dbReference type="RefSeq" id="WP_231939591.1">
    <property type="nucleotide sequence ID" value="NZ_LT629766.1"/>
</dbReference>
<gene>
    <name evidence="2" type="ORF">SAMN04489752_0949</name>
</gene>
<keyword evidence="2" id="KW-0808">Transferase</keyword>
<dbReference type="PROSITE" id="PS51186">
    <property type="entry name" value="GNAT"/>
    <property type="match status" value="1"/>
</dbReference>
<feature type="domain" description="N-acetyltransferase" evidence="1">
    <location>
        <begin position="9"/>
        <end position="154"/>
    </location>
</feature>
<dbReference type="InterPro" id="IPR016181">
    <property type="entry name" value="Acyl_CoA_acyltransferase"/>
</dbReference>
<proteinExistence type="predicted"/>
<dbReference type="InterPro" id="IPR000182">
    <property type="entry name" value="GNAT_dom"/>
</dbReference>
<reference evidence="3" key="1">
    <citation type="submission" date="2016-10" db="EMBL/GenBank/DDBJ databases">
        <authorList>
            <person name="Varghese N."/>
            <person name="Submissions S."/>
        </authorList>
    </citation>
    <scope>NUCLEOTIDE SEQUENCE [LARGE SCALE GENOMIC DNA]</scope>
    <source>
        <strain evidence="3">DSM 23676</strain>
    </source>
</reference>
<accession>A0A1H1PBK9</accession>
<dbReference type="GO" id="GO:0016747">
    <property type="term" value="F:acyltransferase activity, transferring groups other than amino-acyl groups"/>
    <property type="evidence" value="ECO:0007669"/>
    <property type="project" value="InterPro"/>
</dbReference>
<evidence type="ECO:0000313" key="2">
    <source>
        <dbReference type="EMBL" id="SDS08602.1"/>
    </source>
</evidence>
<dbReference type="STRING" id="1136497.SAMN04489752_0949"/>
<dbReference type="EMBL" id="LT629766">
    <property type="protein sequence ID" value="SDS08602.1"/>
    <property type="molecule type" value="Genomic_DNA"/>
</dbReference>
<evidence type="ECO:0000313" key="3">
    <source>
        <dbReference type="Proteomes" id="UP000199597"/>
    </source>
</evidence>
<dbReference type="AlphaFoldDB" id="A0A1H1PBK9"/>
<organism evidence="2 3">
    <name type="scientific">Brevibacterium siliguriense</name>
    <dbReference type="NCBI Taxonomy" id="1136497"/>
    <lineage>
        <taxon>Bacteria</taxon>
        <taxon>Bacillati</taxon>
        <taxon>Actinomycetota</taxon>
        <taxon>Actinomycetes</taxon>
        <taxon>Micrococcales</taxon>
        <taxon>Brevibacteriaceae</taxon>
        <taxon>Brevibacterium</taxon>
    </lineage>
</organism>
<sequence length="225" mass="23220">MTNSPAPQFTVRPETSGDFGAIHALTAAAFGQVDEAELVDALRASGNGIGGLSFVGVLDGEVIAHAMLSRCFVGDVPGVCLAPCSVWPEHQRTGVGTAVIEALLAEAARTGEAFAVVLGHPEYYPRFGFTPASGFGITLHIEVPDEALMAMSLAGEVPAGALAFAPNSGSEPGLPIVPLAPFARGMHARPRATYCFARWVRIASATAMASPSGASDFRSGRAVNR</sequence>
<dbReference type="Gene3D" id="3.40.630.30">
    <property type="match status" value="1"/>
</dbReference>
<dbReference type="SUPFAM" id="SSF55729">
    <property type="entry name" value="Acyl-CoA N-acyltransferases (Nat)"/>
    <property type="match status" value="1"/>
</dbReference>
<name>A0A1H1PBK9_9MICO</name>
<dbReference type="Pfam" id="PF13527">
    <property type="entry name" value="Acetyltransf_9"/>
    <property type="match status" value="1"/>
</dbReference>
<keyword evidence="3" id="KW-1185">Reference proteome</keyword>
<protein>
    <submittedName>
        <fullName evidence="2">Predicted N-acetyltransferase YhbS</fullName>
    </submittedName>
</protein>
<evidence type="ECO:0000259" key="1">
    <source>
        <dbReference type="PROSITE" id="PS51186"/>
    </source>
</evidence>
<dbReference type="CDD" id="cd04301">
    <property type="entry name" value="NAT_SF"/>
    <property type="match status" value="1"/>
</dbReference>
<dbReference type="Proteomes" id="UP000199597">
    <property type="component" value="Chromosome I"/>
</dbReference>